<name>A0A9E7IB59_9LILI</name>
<reference evidence="1" key="1">
    <citation type="submission" date="2022-05" db="EMBL/GenBank/DDBJ databases">
        <title>The Musa troglodytarum L. genome provides insights into the mechanism of non-climacteric behaviour and enrichment of carotenoids.</title>
        <authorList>
            <person name="Wang J."/>
        </authorList>
    </citation>
    <scope>NUCLEOTIDE SEQUENCE</scope>
    <source>
        <tissue evidence="1">Leaf</tissue>
    </source>
</reference>
<sequence length="117" mass="13321">MVVLLVPSGDGAASLHWQSNLAQRVDRLLGSRGRRVAPESLDRFHLVPSRRRTVTSITTGVHRSSDPPRLRSPHRSHRDIVYWGAFTREYVVHQKLYVSYASRDNDSIGCRSRIGMQ</sequence>
<evidence type="ECO:0000313" key="2">
    <source>
        <dbReference type="Proteomes" id="UP001055439"/>
    </source>
</evidence>
<organism evidence="1 2">
    <name type="scientific">Musa troglodytarum</name>
    <name type="common">fe'i banana</name>
    <dbReference type="NCBI Taxonomy" id="320322"/>
    <lineage>
        <taxon>Eukaryota</taxon>
        <taxon>Viridiplantae</taxon>
        <taxon>Streptophyta</taxon>
        <taxon>Embryophyta</taxon>
        <taxon>Tracheophyta</taxon>
        <taxon>Spermatophyta</taxon>
        <taxon>Magnoliopsida</taxon>
        <taxon>Liliopsida</taxon>
        <taxon>Zingiberales</taxon>
        <taxon>Musaceae</taxon>
        <taxon>Musa</taxon>
    </lineage>
</organism>
<proteinExistence type="predicted"/>
<accession>A0A9E7IB59</accession>
<dbReference type="AlphaFoldDB" id="A0A9E7IB59"/>
<evidence type="ECO:0000313" key="1">
    <source>
        <dbReference type="EMBL" id="URE44682.1"/>
    </source>
</evidence>
<protein>
    <submittedName>
        <fullName evidence="1">Uncharacterized protein</fullName>
    </submittedName>
</protein>
<dbReference type="Proteomes" id="UP001055439">
    <property type="component" value="Chromosome 9"/>
</dbReference>
<dbReference type="EMBL" id="CP097511">
    <property type="protein sequence ID" value="URE44682.1"/>
    <property type="molecule type" value="Genomic_DNA"/>
</dbReference>
<keyword evidence="2" id="KW-1185">Reference proteome</keyword>
<gene>
    <name evidence="1" type="ORF">MUK42_33038</name>
</gene>